<evidence type="ECO:0000313" key="3">
    <source>
        <dbReference type="Proteomes" id="UP000640333"/>
    </source>
</evidence>
<protein>
    <submittedName>
        <fullName evidence="2">EAL domain-containing protein</fullName>
    </submittedName>
</protein>
<dbReference type="CDD" id="cd01948">
    <property type="entry name" value="EAL"/>
    <property type="match status" value="1"/>
</dbReference>
<dbReference type="InterPro" id="IPR035919">
    <property type="entry name" value="EAL_sf"/>
</dbReference>
<dbReference type="PROSITE" id="PS50883">
    <property type="entry name" value="EAL"/>
    <property type="match status" value="1"/>
</dbReference>
<dbReference type="InterPro" id="IPR050706">
    <property type="entry name" value="Cyclic-di-GMP_PDE-like"/>
</dbReference>
<evidence type="ECO:0000259" key="1">
    <source>
        <dbReference type="PROSITE" id="PS50883"/>
    </source>
</evidence>
<proteinExistence type="predicted"/>
<dbReference type="Pfam" id="PF00563">
    <property type="entry name" value="EAL"/>
    <property type="match status" value="1"/>
</dbReference>
<keyword evidence="3" id="KW-1185">Reference proteome</keyword>
<organism evidence="2 3">
    <name type="scientific">Pontibacterium sinense</name>
    <dbReference type="NCBI Taxonomy" id="2781979"/>
    <lineage>
        <taxon>Bacteria</taxon>
        <taxon>Pseudomonadati</taxon>
        <taxon>Pseudomonadota</taxon>
        <taxon>Gammaproteobacteria</taxon>
        <taxon>Oceanospirillales</taxon>
        <taxon>Oceanospirillaceae</taxon>
        <taxon>Pontibacterium</taxon>
    </lineage>
</organism>
<reference evidence="2" key="1">
    <citation type="submission" date="2020-10" db="EMBL/GenBank/DDBJ databases">
        <title>Bacterium isolated from coastal waters sediment.</title>
        <authorList>
            <person name="Chen R.-J."/>
            <person name="Lu D.-C."/>
            <person name="Zhu K.-L."/>
            <person name="Du Z.-J."/>
        </authorList>
    </citation>
    <scope>NUCLEOTIDE SEQUENCE</scope>
    <source>
        <strain evidence="2">N1Y112</strain>
    </source>
</reference>
<comment type="caution">
    <text evidence="2">The sequence shown here is derived from an EMBL/GenBank/DDBJ whole genome shotgun (WGS) entry which is preliminary data.</text>
</comment>
<feature type="domain" description="EAL" evidence="1">
    <location>
        <begin position="17"/>
        <end position="259"/>
    </location>
</feature>
<dbReference type="GO" id="GO:0071111">
    <property type="term" value="F:cyclic-guanylate-specific phosphodiesterase activity"/>
    <property type="evidence" value="ECO:0007669"/>
    <property type="project" value="InterPro"/>
</dbReference>
<dbReference type="Proteomes" id="UP000640333">
    <property type="component" value="Unassembled WGS sequence"/>
</dbReference>
<dbReference type="PANTHER" id="PTHR33121">
    <property type="entry name" value="CYCLIC DI-GMP PHOSPHODIESTERASE PDEF"/>
    <property type="match status" value="1"/>
</dbReference>
<accession>A0A8J7FK11</accession>
<dbReference type="SMART" id="SM00052">
    <property type="entry name" value="EAL"/>
    <property type="match status" value="1"/>
</dbReference>
<sequence>MGSFQKASTTWIGSQQTLSSADSLDEALGVTHYSAEYQPIVSLNSQQVFAYEALARFYNVNQAPVSPITVFQALHSNSKLLGRTELQLKWLQIAAAPANTHLFINLDPHALTEEVRSSMLELLTPTKRLVVELIENCDLQDSHASMMLLESLHDQGISSALDDIGASESMLSIDLMVAVDYMKFDRRWVALLDEPDYERLFRHLLTFARASGRKTVLEGVETEAQLMRLQDYPLDFVQGFLYRAQFLSTPRFDLGLSWDH</sequence>
<dbReference type="EMBL" id="JADEYS010000002">
    <property type="protein sequence ID" value="MBE9396237.1"/>
    <property type="molecule type" value="Genomic_DNA"/>
</dbReference>
<dbReference type="PANTHER" id="PTHR33121:SF76">
    <property type="entry name" value="SIGNALING PROTEIN"/>
    <property type="match status" value="1"/>
</dbReference>
<dbReference type="InterPro" id="IPR001633">
    <property type="entry name" value="EAL_dom"/>
</dbReference>
<gene>
    <name evidence="2" type="ORF">IOQ59_03055</name>
</gene>
<dbReference type="AlphaFoldDB" id="A0A8J7FK11"/>
<dbReference type="RefSeq" id="WP_193951783.1">
    <property type="nucleotide sequence ID" value="NZ_JADEYS010000002.1"/>
</dbReference>
<dbReference type="Gene3D" id="3.20.20.450">
    <property type="entry name" value="EAL domain"/>
    <property type="match status" value="1"/>
</dbReference>
<dbReference type="SUPFAM" id="SSF141868">
    <property type="entry name" value="EAL domain-like"/>
    <property type="match status" value="1"/>
</dbReference>
<name>A0A8J7FK11_9GAMM</name>
<evidence type="ECO:0000313" key="2">
    <source>
        <dbReference type="EMBL" id="MBE9396237.1"/>
    </source>
</evidence>